<dbReference type="InterPro" id="IPR004559">
    <property type="entry name" value="HemW-like"/>
</dbReference>
<keyword evidence="5 10" id="KW-0949">S-adenosyl-L-methionine</keyword>
<dbReference type="Pfam" id="PF06969">
    <property type="entry name" value="HemN_C"/>
    <property type="match status" value="1"/>
</dbReference>
<evidence type="ECO:0000313" key="12">
    <source>
        <dbReference type="EMBL" id="OIZ94216.1"/>
    </source>
</evidence>
<dbReference type="AlphaFoldDB" id="A0A1J8NGC6"/>
<dbReference type="SMART" id="SM00729">
    <property type="entry name" value="Elp3"/>
    <property type="match status" value="1"/>
</dbReference>
<comment type="function">
    <text evidence="10">Probably acts as a heme chaperone, transferring heme to an unknown acceptor. Binds one molecule of heme per monomer, possibly covalently. Binds 1 [4Fe-4S] cluster. The cluster is coordinated with 3 cysteines and an exchangeable S-adenosyl-L-methionine.</text>
</comment>
<keyword evidence="4 10" id="KW-0349">Heme</keyword>
<accession>A0A1J8NGC6</accession>
<evidence type="ECO:0000313" key="13">
    <source>
        <dbReference type="Proteomes" id="UP000183924"/>
    </source>
</evidence>
<dbReference type="SFLD" id="SFLDG01065">
    <property type="entry name" value="anaerobic_coproporphyrinogen-I"/>
    <property type="match status" value="1"/>
</dbReference>
<protein>
    <recommendedName>
        <fullName evidence="3 10">Heme chaperone HemW</fullName>
    </recommendedName>
</protein>
<dbReference type="GO" id="GO:0004109">
    <property type="term" value="F:coproporphyrinogen oxidase activity"/>
    <property type="evidence" value="ECO:0007669"/>
    <property type="project" value="InterPro"/>
</dbReference>
<dbReference type="SUPFAM" id="SSF102114">
    <property type="entry name" value="Radical SAM enzymes"/>
    <property type="match status" value="1"/>
</dbReference>
<dbReference type="InterPro" id="IPR034505">
    <property type="entry name" value="Coproporphyrinogen-III_oxidase"/>
</dbReference>
<dbReference type="InterPro" id="IPR010723">
    <property type="entry name" value="HemN_C"/>
</dbReference>
<dbReference type="PANTHER" id="PTHR13932:SF5">
    <property type="entry name" value="RADICAL S-ADENOSYL METHIONINE DOMAIN-CONTAINING PROTEIN 1, MITOCHONDRIAL"/>
    <property type="match status" value="1"/>
</dbReference>
<proteinExistence type="inferred from homology"/>
<dbReference type="SFLD" id="SFLDG01082">
    <property type="entry name" value="B12-binding_domain_containing"/>
    <property type="match status" value="1"/>
</dbReference>
<gene>
    <name evidence="12" type="ORF">A1D18_05005</name>
</gene>
<dbReference type="InterPro" id="IPR013785">
    <property type="entry name" value="Aldolase_TIM"/>
</dbReference>
<dbReference type="Gene3D" id="3.20.20.70">
    <property type="entry name" value="Aldolase class I"/>
    <property type="match status" value="1"/>
</dbReference>
<sequence length="390" mass="45064">MYYSHTSRCMLTLPPLSLYIHFPWCIRKCPYCDFNSHTLLSELPEKNYINALIADLEQDLEKLPDRPITSIFMGGGTPSLFSPDTLNYLLVALAKRLKFSDVIEITLEANPGTVEYQRFYAYREAGINRLSLGIQSFSTEKLKRLGRIHDGDEAIQAVIAAKKAGFTNINLDLMHGLPEQSIMEGLKDLQIAFSLEPTHISWYQLTIEPNTEFYQRPPQLPLEETMGELQERGEEIFSQKAYEHYEISAFSKEGYHCNHNRNYWQFGDYIGIGAGAHSKLTDNKKMTIKRAWKQKNPKTYLSQKNHFLAEEKFILAKELPFEFMLNALRLFQKIPAELFQQRTGLSFSSIQPILHKAKQQGLLTYDTFAMETTEFGKRFYNNLLAMFMSD</sequence>
<dbReference type="NCBIfam" id="TIGR00539">
    <property type="entry name" value="hemN_rel"/>
    <property type="match status" value="1"/>
</dbReference>
<dbReference type="Pfam" id="PF04055">
    <property type="entry name" value="Radical_SAM"/>
    <property type="match status" value="1"/>
</dbReference>
<comment type="subcellular location">
    <subcellularLocation>
        <location evidence="10">Cytoplasm</location>
    </subcellularLocation>
</comment>
<dbReference type="GO" id="GO:0005737">
    <property type="term" value="C:cytoplasm"/>
    <property type="evidence" value="ECO:0007669"/>
    <property type="project" value="UniProtKB-SubCell"/>
</dbReference>
<dbReference type="InterPro" id="IPR006638">
    <property type="entry name" value="Elp3/MiaA/NifB-like_rSAM"/>
</dbReference>
<dbReference type="GO" id="GO:0006779">
    <property type="term" value="P:porphyrin-containing compound biosynthetic process"/>
    <property type="evidence" value="ECO:0007669"/>
    <property type="project" value="InterPro"/>
</dbReference>
<feature type="domain" description="Radical SAM core" evidence="11">
    <location>
        <begin position="10"/>
        <end position="243"/>
    </location>
</feature>
<organism evidence="12 13">
    <name type="scientific">Candidatus Rickettsiella isopodorum</name>
    <dbReference type="NCBI Taxonomy" id="1225476"/>
    <lineage>
        <taxon>Bacteria</taxon>
        <taxon>Pseudomonadati</taxon>
        <taxon>Pseudomonadota</taxon>
        <taxon>Gammaproteobacteria</taxon>
        <taxon>Legionellales</taxon>
        <taxon>Coxiellaceae</taxon>
        <taxon>Rickettsiella</taxon>
    </lineage>
</organism>
<dbReference type="InterPro" id="IPR058240">
    <property type="entry name" value="rSAM_sf"/>
</dbReference>
<evidence type="ECO:0000256" key="4">
    <source>
        <dbReference type="ARBA" id="ARBA00022617"/>
    </source>
</evidence>
<dbReference type="InterPro" id="IPR007197">
    <property type="entry name" value="rSAM"/>
</dbReference>
<keyword evidence="7 10" id="KW-0408">Iron</keyword>
<evidence type="ECO:0000256" key="9">
    <source>
        <dbReference type="ARBA" id="ARBA00023186"/>
    </source>
</evidence>
<keyword evidence="6 10" id="KW-0479">Metal-binding</keyword>
<evidence type="ECO:0000256" key="8">
    <source>
        <dbReference type="ARBA" id="ARBA00023014"/>
    </source>
</evidence>
<keyword evidence="13" id="KW-1185">Reference proteome</keyword>
<dbReference type="GO" id="GO:0051539">
    <property type="term" value="F:4 iron, 4 sulfur cluster binding"/>
    <property type="evidence" value="ECO:0007669"/>
    <property type="project" value="UniProtKB-UniRule"/>
</dbReference>
<keyword evidence="9 10" id="KW-0143">Chaperone</keyword>
<keyword evidence="8 10" id="KW-0411">Iron-sulfur</keyword>
<dbReference type="EMBL" id="LUKY01000033">
    <property type="protein sequence ID" value="OIZ94216.1"/>
    <property type="molecule type" value="Genomic_DNA"/>
</dbReference>
<dbReference type="SFLD" id="SFLDF00562">
    <property type="entry name" value="HemN-like__clustered_with_heat"/>
    <property type="match status" value="1"/>
</dbReference>
<keyword evidence="10" id="KW-0963">Cytoplasm</keyword>
<evidence type="ECO:0000256" key="5">
    <source>
        <dbReference type="ARBA" id="ARBA00022691"/>
    </source>
</evidence>
<name>A0A1J8NGC6_9COXI</name>
<evidence type="ECO:0000256" key="3">
    <source>
        <dbReference type="ARBA" id="ARBA00017228"/>
    </source>
</evidence>
<dbReference type="SFLD" id="SFLDS00029">
    <property type="entry name" value="Radical_SAM"/>
    <property type="match status" value="1"/>
</dbReference>
<comment type="similarity">
    <text evidence="2">Belongs to the anaerobic coproporphyrinogen-III oxidase family. HemW subfamily.</text>
</comment>
<keyword evidence="10" id="KW-0004">4Fe-4S</keyword>
<dbReference type="Proteomes" id="UP000183924">
    <property type="component" value="Unassembled WGS sequence"/>
</dbReference>
<evidence type="ECO:0000259" key="11">
    <source>
        <dbReference type="PROSITE" id="PS51918"/>
    </source>
</evidence>
<dbReference type="STRING" id="1225476.A1D18_05005"/>
<dbReference type="CDD" id="cd01335">
    <property type="entry name" value="Radical_SAM"/>
    <property type="match status" value="1"/>
</dbReference>
<evidence type="ECO:0000256" key="7">
    <source>
        <dbReference type="ARBA" id="ARBA00023004"/>
    </source>
</evidence>
<evidence type="ECO:0000256" key="2">
    <source>
        <dbReference type="ARBA" id="ARBA00006100"/>
    </source>
</evidence>
<evidence type="ECO:0000256" key="10">
    <source>
        <dbReference type="RuleBase" id="RU364116"/>
    </source>
</evidence>
<evidence type="ECO:0000256" key="6">
    <source>
        <dbReference type="ARBA" id="ARBA00022723"/>
    </source>
</evidence>
<comment type="cofactor">
    <cofactor evidence="1">
        <name>[4Fe-4S] cluster</name>
        <dbReference type="ChEBI" id="CHEBI:49883"/>
    </cofactor>
</comment>
<dbReference type="PROSITE" id="PS51918">
    <property type="entry name" value="RADICAL_SAM"/>
    <property type="match status" value="1"/>
</dbReference>
<dbReference type="PANTHER" id="PTHR13932">
    <property type="entry name" value="COPROPORPHYRINIGEN III OXIDASE"/>
    <property type="match status" value="1"/>
</dbReference>
<dbReference type="SFLD" id="SFLDF00288">
    <property type="entry name" value="HemN-like__clustered_with_nucl"/>
    <property type="match status" value="1"/>
</dbReference>
<dbReference type="GO" id="GO:0046872">
    <property type="term" value="F:metal ion binding"/>
    <property type="evidence" value="ECO:0007669"/>
    <property type="project" value="UniProtKB-UniRule"/>
</dbReference>
<reference evidence="12 13" key="1">
    <citation type="submission" date="2016-03" db="EMBL/GenBank/DDBJ databases">
        <title>Comparative genomics of Rickettsiella.</title>
        <authorList>
            <person name="Chandler C."/>
            <person name="Wang Y."/>
        </authorList>
    </citation>
    <scope>NUCLEOTIDE SEQUENCE [LARGE SCALE GENOMIC DNA]</scope>
    <source>
        <strain evidence="12 13">RCFS May 2013</strain>
    </source>
</reference>
<evidence type="ECO:0000256" key="1">
    <source>
        <dbReference type="ARBA" id="ARBA00001966"/>
    </source>
</evidence>
<comment type="caution">
    <text evidence="12">The sequence shown here is derived from an EMBL/GenBank/DDBJ whole genome shotgun (WGS) entry which is preliminary data.</text>
</comment>